<feature type="transmembrane region" description="Helical" evidence="1">
    <location>
        <begin position="33"/>
        <end position="49"/>
    </location>
</feature>
<feature type="transmembrane region" description="Helical" evidence="1">
    <location>
        <begin position="199"/>
        <end position="220"/>
    </location>
</feature>
<dbReference type="AlphaFoldDB" id="A0A919WKL5"/>
<sequence length="485" mass="56425">MESMMKKVDWLFLILCLAVGVVAEEAFFREKIGISYLLFIMIFYAVFYWRFRTVVFTHQRFGYFVLMAIWLLAASYYLYDVLLFQFLNIVLIPALVMLHLVLITSPKKVDWTNLMFIVYIGKRLINGLRYNFQFANHLATYFKKGSESASHEIGKKIIIGIIIAVPVLFIVLNLLISADAYFEQMMNSLPQLLNFRTDYLFRFLIICIFGFGIFGFLQALSVKNIQAEQKERLVQTVSFDGIITITVLALLNVVYVVFIIIQFKYFFSETLVDGYTYAEYARRGFFELLFVTLINLSMTTVVITSTKQLRGVIEKLVNISLSLLVLCSGIMLVSAYMRLMMYEEAYGFTITRVLAHSFMIFLMVIFAYTFVKIWLKRLSLFHFYFIAALVYYVGINLIHIDRIIVAQNIERYETTGKIDIDYLGYMSATGIIGLIELYEQDPEIPGLKELLAQKKDELPFIKSDSWQSTNYTRDKAYQKLEKLNL</sequence>
<feature type="transmembrane region" description="Helical" evidence="1">
    <location>
        <begin position="316"/>
        <end position="337"/>
    </location>
</feature>
<keyword evidence="3" id="KW-1185">Reference proteome</keyword>
<evidence type="ECO:0000313" key="2">
    <source>
        <dbReference type="EMBL" id="GIN63436.1"/>
    </source>
</evidence>
<feature type="transmembrane region" description="Helical" evidence="1">
    <location>
        <begin position="349"/>
        <end position="371"/>
    </location>
</feature>
<feature type="transmembrane region" description="Helical" evidence="1">
    <location>
        <begin position="61"/>
        <end position="79"/>
    </location>
</feature>
<feature type="transmembrane region" description="Helical" evidence="1">
    <location>
        <begin position="241"/>
        <end position="265"/>
    </location>
</feature>
<keyword evidence="1" id="KW-1133">Transmembrane helix</keyword>
<keyword evidence="1" id="KW-0472">Membrane</keyword>
<comment type="caution">
    <text evidence="2">The sequence shown here is derived from an EMBL/GenBank/DDBJ whole genome shotgun (WGS) entry which is preliminary data.</text>
</comment>
<protein>
    <recommendedName>
        <fullName evidence="4">DUF4173 domain-containing protein</fullName>
    </recommendedName>
</protein>
<evidence type="ECO:0000256" key="1">
    <source>
        <dbReference type="SAM" id="Phobius"/>
    </source>
</evidence>
<dbReference type="InterPro" id="IPR025291">
    <property type="entry name" value="DUF4153"/>
</dbReference>
<proteinExistence type="predicted"/>
<dbReference type="RefSeq" id="WP_212934172.1">
    <property type="nucleotide sequence ID" value="NZ_BORC01000006.1"/>
</dbReference>
<feature type="transmembrane region" description="Helical" evidence="1">
    <location>
        <begin position="378"/>
        <end position="398"/>
    </location>
</feature>
<evidence type="ECO:0000313" key="3">
    <source>
        <dbReference type="Proteomes" id="UP000682111"/>
    </source>
</evidence>
<accession>A0A919WKL5</accession>
<feature type="transmembrane region" description="Helical" evidence="1">
    <location>
        <begin position="285"/>
        <end position="304"/>
    </location>
</feature>
<dbReference type="EMBL" id="BORC01000006">
    <property type="protein sequence ID" value="GIN63436.1"/>
    <property type="molecule type" value="Genomic_DNA"/>
</dbReference>
<keyword evidence="1" id="KW-0812">Transmembrane</keyword>
<gene>
    <name evidence="2" type="ORF">J27TS8_34290</name>
</gene>
<feature type="transmembrane region" description="Helical" evidence="1">
    <location>
        <begin position="85"/>
        <end position="105"/>
    </location>
</feature>
<feature type="transmembrane region" description="Helical" evidence="1">
    <location>
        <begin position="157"/>
        <end position="176"/>
    </location>
</feature>
<reference evidence="2" key="1">
    <citation type="submission" date="2021-03" db="EMBL/GenBank/DDBJ databases">
        <title>Antimicrobial resistance genes in bacteria isolated from Japanese honey, and their potential for conferring macrolide and lincosamide resistance in the American foulbrood pathogen Paenibacillus larvae.</title>
        <authorList>
            <person name="Okamoto M."/>
            <person name="Kumagai M."/>
            <person name="Kanamori H."/>
            <person name="Takamatsu D."/>
        </authorList>
    </citation>
    <scope>NUCLEOTIDE SEQUENCE</scope>
    <source>
        <strain evidence="2">J27TS8</strain>
    </source>
</reference>
<dbReference type="Proteomes" id="UP000682111">
    <property type="component" value="Unassembled WGS sequence"/>
</dbReference>
<name>A0A919WKL5_9BACI</name>
<organism evidence="2 3">
    <name type="scientific">Robertmurraya siralis</name>
    <dbReference type="NCBI Taxonomy" id="77777"/>
    <lineage>
        <taxon>Bacteria</taxon>
        <taxon>Bacillati</taxon>
        <taxon>Bacillota</taxon>
        <taxon>Bacilli</taxon>
        <taxon>Bacillales</taxon>
        <taxon>Bacillaceae</taxon>
        <taxon>Robertmurraya</taxon>
    </lineage>
</organism>
<dbReference type="Pfam" id="PF13687">
    <property type="entry name" value="DUF4153"/>
    <property type="match status" value="1"/>
</dbReference>
<evidence type="ECO:0008006" key="4">
    <source>
        <dbReference type="Google" id="ProtNLM"/>
    </source>
</evidence>